<dbReference type="PANTHER" id="PTHR47628:SF1">
    <property type="entry name" value="ALIPHATIC AMIDASE EXPRESSION-REGULATING PROTEIN"/>
    <property type="match status" value="1"/>
</dbReference>
<dbReference type="InterPro" id="IPR019546">
    <property type="entry name" value="TAT_signal_bac_arc"/>
</dbReference>
<sequence>MSMFSRRSFLQASGLTAAALTTPIGAPAIIRSAHAASGTVKLGCLFSSSGTMANIEGRLNHVVRMAADEINAKGGVNGRTIEVAVSDPASDWPLYAQVAKQMLDQDKAAALFGCWTSVSRKSVLPVVEQAGGLLFYPLHFEGDENSKNVVYVNSPPASSVLPAVDYLMGEEGVSAKRFFMLGSDYVWPRTINKQLKGYWKSKGIAETAWQEEYVPLGFSNFQTLVNQIRAFADKGGGKPIVVLTVVGSSIPDFLREFANQGIKATDVPVLGLDMVEADLEGLNTEPLVGHLNCWAYLQNAKAPANTAFLKQWADYVKAKNVPFKADVAIDPMISAYDAVHLWAMAAAKANSFDVPEVRKAFAGLSFDCPSGYKLAMTAENNYVSRGVFIGSVNEKQGFDILWQSKDAPKPVPFSPYS</sequence>
<dbReference type="InterPro" id="IPR028082">
    <property type="entry name" value="Peripla_BP_I"/>
</dbReference>
<dbReference type="AlphaFoldDB" id="A0A1M6SPR9"/>
<dbReference type="Gene3D" id="3.40.50.2300">
    <property type="match status" value="2"/>
</dbReference>
<dbReference type="Pfam" id="PF13433">
    <property type="entry name" value="Peripla_BP_5"/>
    <property type="match status" value="1"/>
</dbReference>
<reference evidence="1 2" key="1">
    <citation type="submission" date="2016-11" db="EMBL/GenBank/DDBJ databases">
        <authorList>
            <person name="Jaros S."/>
            <person name="Januszkiewicz K."/>
            <person name="Wedrychowicz H."/>
        </authorList>
    </citation>
    <scope>NUCLEOTIDE SEQUENCE [LARGE SCALE GENOMIC DNA]</scope>
    <source>
        <strain evidence="1 2">GAS499</strain>
    </source>
</reference>
<gene>
    <name evidence="1" type="ORF">SAMN05444159_3322</name>
</gene>
<evidence type="ECO:0000313" key="1">
    <source>
        <dbReference type="EMBL" id="SHK46578.1"/>
    </source>
</evidence>
<protein>
    <submittedName>
        <fullName evidence="1">Urea transport system substrate-binding protein</fullName>
    </submittedName>
</protein>
<accession>A0A1M6SPR9</accession>
<dbReference type="SUPFAM" id="SSF53822">
    <property type="entry name" value="Periplasmic binding protein-like I"/>
    <property type="match status" value="1"/>
</dbReference>
<dbReference type="PROSITE" id="PS51318">
    <property type="entry name" value="TAT"/>
    <property type="match status" value="1"/>
</dbReference>
<organism evidence="1 2">
    <name type="scientific">Bradyrhizobium lablabi</name>
    <dbReference type="NCBI Taxonomy" id="722472"/>
    <lineage>
        <taxon>Bacteria</taxon>
        <taxon>Pseudomonadati</taxon>
        <taxon>Pseudomonadota</taxon>
        <taxon>Alphaproteobacteria</taxon>
        <taxon>Hyphomicrobiales</taxon>
        <taxon>Nitrobacteraceae</taxon>
        <taxon>Bradyrhizobium</taxon>
    </lineage>
</organism>
<proteinExistence type="predicted"/>
<name>A0A1M6SPR9_9BRAD</name>
<dbReference type="PANTHER" id="PTHR47628">
    <property type="match status" value="1"/>
</dbReference>
<evidence type="ECO:0000313" key="2">
    <source>
        <dbReference type="Proteomes" id="UP000189935"/>
    </source>
</evidence>
<dbReference type="OrthoDB" id="9802022at2"/>
<dbReference type="InterPro" id="IPR006311">
    <property type="entry name" value="TAT_signal"/>
</dbReference>
<dbReference type="EMBL" id="LT670844">
    <property type="protein sequence ID" value="SHK46578.1"/>
    <property type="molecule type" value="Genomic_DNA"/>
</dbReference>
<dbReference type="NCBIfam" id="TIGR01409">
    <property type="entry name" value="TAT_signal_seq"/>
    <property type="match status" value="1"/>
</dbReference>
<dbReference type="RefSeq" id="WP_079545035.1">
    <property type="nucleotide sequence ID" value="NZ_LT670844.1"/>
</dbReference>
<dbReference type="Proteomes" id="UP000189935">
    <property type="component" value="Chromosome I"/>
</dbReference>